<evidence type="ECO:0000313" key="2">
    <source>
        <dbReference type="Proteomes" id="UP000177325"/>
    </source>
</evidence>
<protein>
    <recommendedName>
        <fullName evidence="3">DNA polymerase III delta N-terminal domain-containing protein</fullName>
    </recommendedName>
</protein>
<accession>A0A1F6FFD6</accession>
<sequence length="233" mass="26319">MLQVFYGTDQIKVRQHAHLAIDAVLPVGAECLRIEAETYEPGQLLALGSSVSLFAPSEVYLLESPASNPIFQEDFMAALEVIGESVHTFVVIEGDMLAAEKKKITKHASVVDEYKKSATAKFNPFVMADALALRDKRNLWLLYQEAKQNNLAAEEIIGTFWWQLKSIRLAALTRTPEEAGMKDYPYKKAKSALRTFPLELVEQKSRQLLTLYHEGHRGKRDLDIALEEWVLTL</sequence>
<dbReference type="EMBL" id="MFMM01000001">
    <property type="protein sequence ID" value="OGG84571.1"/>
    <property type="molecule type" value="Genomic_DNA"/>
</dbReference>
<dbReference type="AlphaFoldDB" id="A0A1F6FFD6"/>
<dbReference type="Gene3D" id="1.20.272.10">
    <property type="match status" value="1"/>
</dbReference>
<organism evidence="1 2">
    <name type="scientific">Candidatus Kaiserbacteria bacterium RIFCSPLOWO2_12_FULL_45_26</name>
    <dbReference type="NCBI Taxonomy" id="1798525"/>
    <lineage>
        <taxon>Bacteria</taxon>
        <taxon>Candidatus Kaiseribacteriota</taxon>
    </lineage>
</organism>
<evidence type="ECO:0008006" key="3">
    <source>
        <dbReference type="Google" id="ProtNLM"/>
    </source>
</evidence>
<comment type="caution">
    <text evidence="1">The sequence shown here is derived from an EMBL/GenBank/DDBJ whole genome shotgun (WGS) entry which is preliminary data.</text>
</comment>
<evidence type="ECO:0000313" key="1">
    <source>
        <dbReference type="EMBL" id="OGG84571.1"/>
    </source>
</evidence>
<reference evidence="1 2" key="1">
    <citation type="journal article" date="2016" name="Nat. Commun.">
        <title>Thousands of microbial genomes shed light on interconnected biogeochemical processes in an aquifer system.</title>
        <authorList>
            <person name="Anantharaman K."/>
            <person name="Brown C.T."/>
            <person name="Hug L.A."/>
            <person name="Sharon I."/>
            <person name="Castelle C.J."/>
            <person name="Probst A.J."/>
            <person name="Thomas B.C."/>
            <person name="Singh A."/>
            <person name="Wilkins M.J."/>
            <person name="Karaoz U."/>
            <person name="Brodie E.L."/>
            <person name="Williams K.H."/>
            <person name="Hubbard S.S."/>
            <person name="Banfield J.F."/>
        </authorList>
    </citation>
    <scope>NUCLEOTIDE SEQUENCE [LARGE SCALE GENOMIC DNA]</scope>
</reference>
<dbReference type="Proteomes" id="UP000177325">
    <property type="component" value="Unassembled WGS sequence"/>
</dbReference>
<dbReference type="STRING" id="1798525.A3G90_00585"/>
<gene>
    <name evidence="1" type="ORF">A3G90_00585</name>
</gene>
<name>A0A1F6FFD6_9BACT</name>
<proteinExistence type="predicted"/>